<dbReference type="PANTHER" id="PTHR31649">
    <property type="entry name" value="AGAP009604-PA"/>
    <property type="match status" value="1"/>
</dbReference>
<evidence type="ECO:0000259" key="2">
    <source>
        <dbReference type="PROSITE" id="PS50927"/>
    </source>
</evidence>
<dbReference type="OrthoDB" id="1884773at2759"/>
<dbReference type="InterPro" id="IPR006616">
    <property type="entry name" value="DM9_repeat"/>
</dbReference>
<feature type="domain" description="Bulb-type lectin" evidence="2">
    <location>
        <begin position="159"/>
        <end position="307"/>
    </location>
</feature>
<dbReference type="AlphaFoldDB" id="A0A9J6BMF3"/>
<feature type="signal peptide" evidence="1">
    <location>
        <begin position="1"/>
        <end position="25"/>
    </location>
</feature>
<dbReference type="EMBL" id="JADBJN010000003">
    <property type="protein sequence ID" value="KAG5670831.1"/>
    <property type="molecule type" value="Genomic_DNA"/>
</dbReference>
<keyword evidence="1" id="KW-0732">Signal</keyword>
<dbReference type="PANTHER" id="PTHR31649:SF1">
    <property type="entry name" value="FARNESOIC ACID O-METHYL TRANSFERASE DOMAIN-CONTAINING PROTEIN"/>
    <property type="match status" value="1"/>
</dbReference>
<dbReference type="InterPro" id="IPR036426">
    <property type="entry name" value="Bulb-type_lectin_dom_sf"/>
</dbReference>
<keyword evidence="4" id="KW-1185">Reference proteome</keyword>
<evidence type="ECO:0000313" key="3">
    <source>
        <dbReference type="EMBL" id="KAG5670831.1"/>
    </source>
</evidence>
<dbReference type="Proteomes" id="UP001107558">
    <property type="component" value="Chromosome 3"/>
</dbReference>
<dbReference type="SUPFAM" id="SSF51110">
    <property type="entry name" value="alpha-D-mannose-specific plant lectins"/>
    <property type="match status" value="2"/>
</dbReference>
<dbReference type="Gene3D" id="2.90.10.30">
    <property type="match status" value="1"/>
</dbReference>
<reference evidence="3" key="1">
    <citation type="submission" date="2021-03" db="EMBL/GenBank/DDBJ databases">
        <title>Chromosome level genome of the anhydrobiotic midge Polypedilum vanderplanki.</title>
        <authorList>
            <person name="Yoshida Y."/>
            <person name="Kikawada T."/>
            <person name="Gusev O."/>
        </authorList>
    </citation>
    <scope>NUCLEOTIDE SEQUENCE</scope>
    <source>
        <strain evidence="3">NIAS01</strain>
        <tissue evidence="3">Whole body or cell culture</tissue>
    </source>
</reference>
<dbReference type="Pfam" id="PF11901">
    <property type="entry name" value="DM9"/>
    <property type="match status" value="1"/>
</dbReference>
<evidence type="ECO:0000313" key="4">
    <source>
        <dbReference type="Proteomes" id="UP001107558"/>
    </source>
</evidence>
<dbReference type="InterPro" id="IPR001480">
    <property type="entry name" value="Bulb-type_lectin_dom"/>
</dbReference>
<sequence length="937" mass="103061">MKKNYCQIFLLTSIALLDLSVQVNTQCPFQVYYDPLDTKCVPRYCGTLRDFDPIRCVCRCKSFFICPSPKIWSKNLCRCECPDYLNIDYCINQEIFDEDTCSCICPYSASGPPNGCSANQRWSLNQCNCVPYLNVTTSNCGCQNNSTTISTTPKPALILNQLNRSQCLNPGDSIISSNGCFTFLFQQNGNVELYRSNDSSKILFQSNTANSGANQACLQNDGVFVVSKGAIVATQNILYEFGPIGDHLVVGNDGNLIIYNTDNSVIVWQSNTSQTDQTCGILTKTTPTVPTTFLPGPPRSCALWMPYLNDIQPTINGYAVGKSWTNSTIYIGRAWYGGQFIPARVDVTKYIEGVYVSWGGGEAQALQDSEYMVLPNGCSCVWLSPDIAVNRVGLVATKDFMVGRVNFTNGRIAISKVTLNAPFTQWYADSTGNNQMNTASEVLVCSSTIPITVKPQITLSGGACSAWGSYNNDDAPSYSGLSAGTSLVNNSTAYLGRGFYDNLYTPGRIQIGSTNGTYLISTTGEQLIKTFVEYLVTTNGCKCAWIPIYAGIMNTPGVVRSIDNNFHFIFGRKVFSNGQVAITRIQTTDFTEWYIDDKGVYTFDTATNALICASPTVHTPNPVLSCALWMPYYNDDQPTINGYAVGTSWKNSTVYIGRGWYGGQFMPGRVDVTKNIEGVYVDWFSELQILQDSEYMVLPNGCSCVWLSPNIAVNRVGLVTTKDFMIGRVNFTNGGIAISKVSLNAPFTQWYIDSIGNNQMNTASEVLVCESTNPIELQPTVTFSSTVCAGWTSYKNNLAPTYYGFAAGPSYKNTTAYVGRGFAENQFQPGRIQTEIPAQIYLFSSTGEITDQFAEYLVVPTNCSCQWISPYNGILSRPGLIHSPDENFHYLVGRVNLTSTQVAISKVKSSDFTEWYMVNANTNATDIATQVLVCEKI</sequence>
<organism evidence="3 4">
    <name type="scientific">Polypedilum vanderplanki</name>
    <name type="common">Sleeping chironomid midge</name>
    <dbReference type="NCBI Taxonomy" id="319348"/>
    <lineage>
        <taxon>Eukaryota</taxon>
        <taxon>Metazoa</taxon>
        <taxon>Ecdysozoa</taxon>
        <taxon>Arthropoda</taxon>
        <taxon>Hexapoda</taxon>
        <taxon>Insecta</taxon>
        <taxon>Pterygota</taxon>
        <taxon>Neoptera</taxon>
        <taxon>Endopterygota</taxon>
        <taxon>Diptera</taxon>
        <taxon>Nematocera</taxon>
        <taxon>Chironomoidea</taxon>
        <taxon>Chironomidae</taxon>
        <taxon>Chironominae</taxon>
        <taxon>Polypedilum</taxon>
        <taxon>Polypedilum</taxon>
    </lineage>
</organism>
<name>A0A9J6BMF3_POLVA</name>
<evidence type="ECO:0000256" key="1">
    <source>
        <dbReference type="SAM" id="SignalP"/>
    </source>
</evidence>
<proteinExistence type="predicted"/>
<feature type="chain" id="PRO_5039933713" description="Bulb-type lectin domain-containing protein" evidence="1">
    <location>
        <begin position="26"/>
        <end position="937"/>
    </location>
</feature>
<gene>
    <name evidence="3" type="ORF">PVAND_001066</name>
</gene>
<comment type="caution">
    <text evidence="3">The sequence shown here is derived from an EMBL/GenBank/DDBJ whole genome shotgun (WGS) entry which is preliminary data.</text>
</comment>
<dbReference type="PROSITE" id="PS50927">
    <property type="entry name" value="BULB_LECTIN"/>
    <property type="match status" value="1"/>
</dbReference>
<accession>A0A9J6BMF3</accession>
<protein>
    <recommendedName>
        <fullName evidence="2">Bulb-type lectin domain-containing protein</fullName>
    </recommendedName>
</protein>